<dbReference type="AlphaFoldDB" id="A0A1Y1UJG3"/>
<protein>
    <submittedName>
        <fullName evidence="2">Uncharacterized protein</fullName>
    </submittedName>
</protein>
<keyword evidence="1" id="KW-0812">Transmembrane</keyword>
<dbReference type="Proteomes" id="UP000193719">
    <property type="component" value="Unassembled WGS sequence"/>
</dbReference>
<keyword evidence="1" id="KW-1133">Transmembrane helix</keyword>
<evidence type="ECO:0000256" key="1">
    <source>
        <dbReference type="SAM" id="Phobius"/>
    </source>
</evidence>
<dbReference type="EMBL" id="MCFH01000128">
    <property type="protein sequence ID" value="ORX38119.1"/>
    <property type="molecule type" value="Genomic_DNA"/>
</dbReference>
<organism evidence="2 3">
    <name type="scientific">Piromyces finnis</name>
    <dbReference type="NCBI Taxonomy" id="1754191"/>
    <lineage>
        <taxon>Eukaryota</taxon>
        <taxon>Fungi</taxon>
        <taxon>Fungi incertae sedis</taxon>
        <taxon>Chytridiomycota</taxon>
        <taxon>Chytridiomycota incertae sedis</taxon>
        <taxon>Neocallimastigomycetes</taxon>
        <taxon>Neocallimastigales</taxon>
        <taxon>Neocallimastigaceae</taxon>
        <taxon>Piromyces</taxon>
    </lineage>
</organism>
<evidence type="ECO:0000313" key="3">
    <source>
        <dbReference type="Proteomes" id="UP000193719"/>
    </source>
</evidence>
<evidence type="ECO:0000313" key="2">
    <source>
        <dbReference type="EMBL" id="ORX38119.1"/>
    </source>
</evidence>
<sequence length="51" mass="5788">MEILQVTLLTLVPMKKLIQINVMINVKLVLLNILVNVVMIANVYLINVIKT</sequence>
<proteinExistence type="predicted"/>
<name>A0A1Y1UJG3_9FUNG</name>
<reference evidence="2 3" key="2">
    <citation type="submission" date="2016-08" db="EMBL/GenBank/DDBJ databases">
        <title>Pervasive Adenine N6-methylation of Active Genes in Fungi.</title>
        <authorList>
            <consortium name="DOE Joint Genome Institute"/>
            <person name="Mondo S.J."/>
            <person name="Dannebaum R.O."/>
            <person name="Kuo R.C."/>
            <person name="Labutti K."/>
            <person name="Haridas S."/>
            <person name="Kuo A."/>
            <person name="Salamov A."/>
            <person name="Ahrendt S.R."/>
            <person name="Lipzen A."/>
            <person name="Sullivan W."/>
            <person name="Andreopoulos W.B."/>
            <person name="Clum A."/>
            <person name="Lindquist E."/>
            <person name="Daum C."/>
            <person name="Ramamoorthy G.K."/>
            <person name="Gryganskyi A."/>
            <person name="Culley D."/>
            <person name="Magnuson J.K."/>
            <person name="James T.Y."/>
            <person name="O'Malley M.A."/>
            <person name="Stajich J.E."/>
            <person name="Spatafora J.W."/>
            <person name="Visel A."/>
            <person name="Grigoriev I.V."/>
        </authorList>
    </citation>
    <scope>NUCLEOTIDE SEQUENCE [LARGE SCALE GENOMIC DNA]</scope>
    <source>
        <strain evidence="3">finn</strain>
    </source>
</reference>
<accession>A0A1Y1UJG3</accession>
<keyword evidence="1" id="KW-0472">Membrane</keyword>
<reference evidence="2 3" key="1">
    <citation type="submission" date="2016-08" db="EMBL/GenBank/DDBJ databases">
        <title>Genomes of anaerobic fungi encode conserved fungal cellulosomes for biomass hydrolysis.</title>
        <authorList>
            <consortium name="DOE Joint Genome Institute"/>
            <person name="Haitjema C.H."/>
            <person name="Gilmore S.P."/>
            <person name="Henske J.K."/>
            <person name="Solomon K.V."/>
            <person name="De Groot R."/>
            <person name="Kuo A."/>
            <person name="Mondo S.J."/>
            <person name="Salamov A.A."/>
            <person name="Labutti K."/>
            <person name="Zhao Z."/>
            <person name="Chiniquy J."/>
            <person name="Barry K."/>
            <person name="Brewer H.M."/>
            <person name="Purvine S.O."/>
            <person name="Wright A.T."/>
            <person name="Boxma B."/>
            <person name="Van Alen T."/>
            <person name="Hackstein J.H."/>
            <person name="Baker S.E."/>
            <person name="Grigoriev I.V."/>
            <person name="O'Malley M.A."/>
        </authorList>
    </citation>
    <scope>NUCLEOTIDE SEQUENCE [LARGE SCALE GENOMIC DNA]</scope>
    <source>
        <strain evidence="3">finn</strain>
    </source>
</reference>
<feature type="transmembrane region" description="Helical" evidence="1">
    <location>
        <begin position="20"/>
        <end position="45"/>
    </location>
</feature>
<feature type="non-terminal residue" evidence="2">
    <location>
        <position position="51"/>
    </location>
</feature>
<gene>
    <name evidence="2" type="ORF">BCR36DRAFT_588343</name>
</gene>
<keyword evidence="3" id="KW-1185">Reference proteome</keyword>
<comment type="caution">
    <text evidence="2">The sequence shown here is derived from an EMBL/GenBank/DDBJ whole genome shotgun (WGS) entry which is preliminary data.</text>
</comment>